<dbReference type="Proteomes" id="UP001140206">
    <property type="component" value="Chromosome 1"/>
</dbReference>
<dbReference type="PANTHER" id="PTHR46483">
    <property type="entry name" value="PHOSPHOLIPASE A1 PLIP2, CHLOROPLASTIC"/>
    <property type="match status" value="1"/>
</dbReference>
<dbReference type="SUPFAM" id="SSF53474">
    <property type="entry name" value="alpha/beta-Hydrolases"/>
    <property type="match status" value="1"/>
</dbReference>
<feature type="domain" description="Fungal lipase-type" evidence="2">
    <location>
        <begin position="342"/>
        <end position="477"/>
    </location>
</feature>
<sequence>MAVSIPGISSSTSMAKESHGGIRRSRSEPLLRCAVSAPRASATVKSAGSVPRFLSNLPKPVRSVLFETEEIVDLKEVGSGEEDERKRNKANWIEKVLELRRRWRGGGGKEGDMDCYCTVSYDSEEEVEEGSGSGSGSGEEVVAWDRGSFARLLARVPWTEAKLFCQLAYLCNMAYVIPEIKEDDLKKYYGLRFVTSSLEKKFGSRAIKSMAKIDSVKVGTLSCSSCFDDDDDGPQPRRPVRTSVVYQIAAVAASYVHSRAQGLLSIGNQSPHVNSSGKTGHTSSRFYNAEMAAYMAASTVTAVVAAQEDARKMAAEDLSSEKSSPCEWFVCDDRGTRTRNFIIQGSDSLESWQANLFFEPTEFEETGVLVHRGIYEAAKGMYQQLLPEISSHIQQYGDRARLRFSGHSLGGSLALLVSLMLLTRGAVKRSQVLPVVTFGAPSVFCGGQKILEFLGLQEEFVRSVMMHRDIVPRAFSCSYPKQVAMLLKRLNGAFRIHHCLNHEKLLYSPLGKTYIVQPDEKLSPPHPFLPEGPAFYMLEKQYAPSKSTFTSAVRAFLNSPHPLETLSDMKAYGSDGAILRDHESSNYFRAIDGVLRLHTRKVVSRSEEERLMNWWPLLAGHRNREGIAHRRDFGKELVAKV</sequence>
<dbReference type="Gene3D" id="3.40.50.1820">
    <property type="entry name" value="alpha/beta hydrolase"/>
    <property type="match status" value="1"/>
</dbReference>
<dbReference type="PANTHER" id="PTHR46483:SF1">
    <property type="entry name" value="PHOSPHOLIPASE A1 PLIP1, CHLOROPLASTIC"/>
    <property type="match status" value="1"/>
</dbReference>
<evidence type="ECO:0000313" key="4">
    <source>
        <dbReference type="EMBL" id="KAJ4821298.1"/>
    </source>
</evidence>
<dbReference type="Pfam" id="PF01764">
    <property type="entry name" value="Lipase_3"/>
    <property type="match status" value="1"/>
</dbReference>
<dbReference type="GO" id="GO:0008970">
    <property type="term" value="F:phospholipase A1 activity"/>
    <property type="evidence" value="ECO:0007669"/>
    <property type="project" value="InterPro"/>
</dbReference>
<accession>A0AAV8DJ81</accession>
<dbReference type="EMBL" id="JAMFTS010000001">
    <property type="protein sequence ID" value="KAJ4821298.1"/>
    <property type="molecule type" value="Genomic_DNA"/>
</dbReference>
<evidence type="ECO:0000256" key="1">
    <source>
        <dbReference type="SAM" id="MobiDB-lite"/>
    </source>
</evidence>
<dbReference type="InterPro" id="IPR043367">
    <property type="entry name" value="PLIP1/2/3"/>
</dbReference>
<dbReference type="InterPro" id="IPR002921">
    <property type="entry name" value="Fungal_lipase-type"/>
</dbReference>
<dbReference type="InterPro" id="IPR029058">
    <property type="entry name" value="AB_hydrolase_fold"/>
</dbReference>
<evidence type="ECO:0000313" key="5">
    <source>
        <dbReference type="Proteomes" id="UP001140206"/>
    </source>
</evidence>
<feature type="compositionally biased region" description="Basic and acidic residues" evidence="1">
    <location>
        <begin position="16"/>
        <end position="27"/>
    </location>
</feature>
<name>A0AAV8DJ81_9POAL</name>
<dbReference type="CDD" id="cd00519">
    <property type="entry name" value="Lipase_3"/>
    <property type="match status" value="1"/>
</dbReference>
<dbReference type="Proteomes" id="UP001140206">
    <property type="component" value="Chromosome 4"/>
</dbReference>
<dbReference type="GO" id="GO:0006629">
    <property type="term" value="P:lipid metabolic process"/>
    <property type="evidence" value="ECO:0007669"/>
    <property type="project" value="InterPro"/>
</dbReference>
<dbReference type="AlphaFoldDB" id="A0AAV8DJ81"/>
<proteinExistence type="predicted"/>
<protein>
    <submittedName>
        <fullName evidence="3">Alpha/beta-Hydrolases superfamily protein</fullName>
    </submittedName>
</protein>
<gene>
    <name evidence="4" type="ORF">LUZ62_033864</name>
    <name evidence="3" type="ORF">LUZ62_078937</name>
</gene>
<organism evidence="3 5">
    <name type="scientific">Rhynchospora pubera</name>
    <dbReference type="NCBI Taxonomy" id="906938"/>
    <lineage>
        <taxon>Eukaryota</taxon>
        <taxon>Viridiplantae</taxon>
        <taxon>Streptophyta</taxon>
        <taxon>Embryophyta</taxon>
        <taxon>Tracheophyta</taxon>
        <taxon>Spermatophyta</taxon>
        <taxon>Magnoliopsida</taxon>
        <taxon>Liliopsida</taxon>
        <taxon>Poales</taxon>
        <taxon>Cyperaceae</taxon>
        <taxon>Cyperoideae</taxon>
        <taxon>Rhynchosporeae</taxon>
        <taxon>Rhynchospora</taxon>
    </lineage>
</organism>
<reference evidence="3" key="1">
    <citation type="submission" date="2022-08" db="EMBL/GenBank/DDBJ databases">
        <authorList>
            <person name="Marques A."/>
        </authorList>
    </citation>
    <scope>NUCLEOTIDE SEQUENCE</scope>
    <source>
        <strain evidence="3">RhyPub2mFocal</strain>
        <tissue evidence="3">Leaves</tissue>
    </source>
</reference>
<feature type="region of interest" description="Disordered" evidence="1">
    <location>
        <begin position="1"/>
        <end position="27"/>
    </location>
</feature>
<keyword evidence="5" id="KW-1185">Reference proteome</keyword>
<evidence type="ECO:0000259" key="2">
    <source>
        <dbReference type="Pfam" id="PF01764"/>
    </source>
</evidence>
<evidence type="ECO:0000313" key="3">
    <source>
        <dbReference type="EMBL" id="KAJ4768562.1"/>
    </source>
</evidence>
<comment type="caution">
    <text evidence="3">The sequence shown here is derived from an EMBL/GenBank/DDBJ whole genome shotgun (WGS) entry which is preliminary data.</text>
</comment>
<dbReference type="EMBL" id="JAMFTS010000004">
    <property type="protein sequence ID" value="KAJ4768562.1"/>
    <property type="molecule type" value="Genomic_DNA"/>
</dbReference>